<feature type="compositionally biased region" description="Basic and acidic residues" evidence="9">
    <location>
        <begin position="75"/>
        <end position="86"/>
    </location>
</feature>
<dbReference type="InterPro" id="IPR014043">
    <property type="entry name" value="Acyl_transferase_dom"/>
</dbReference>
<reference evidence="12" key="1">
    <citation type="submission" date="2022-09" db="EMBL/GenBank/DDBJ databases">
        <title>Chromosome-level assembly of Trichoderma breve T069, a fungus used in development of biopesticide product.</title>
        <authorList>
            <person name="Lin R."/>
            <person name="Liu T."/>
        </authorList>
    </citation>
    <scope>NUCLEOTIDE SEQUENCE</scope>
    <source>
        <strain evidence="12">T069</strain>
    </source>
</reference>
<dbReference type="PROSITE" id="PS52004">
    <property type="entry name" value="KS3_2"/>
    <property type="match status" value="1"/>
</dbReference>
<evidence type="ECO:0000256" key="5">
    <source>
        <dbReference type="ARBA" id="ARBA00022679"/>
    </source>
</evidence>
<dbReference type="InterPro" id="IPR000873">
    <property type="entry name" value="AMP-dep_synth/lig_dom"/>
</dbReference>
<protein>
    <submittedName>
        <fullName evidence="12">AMP-binding enzyme domain-containing protein</fullName>
    </submittedName>
</protein>
<evidence type="ECO:0000313" key="13">
    <source>
        <dbReference type="Proteomes" id="UP001140511"/>
    </source>
</evidence>
<feature type="compositionally biased region" description="Low complexity" evidence="9">
    <location>
        <begin position="1"/>
        <end position="11"/>
    </location>
</feature>
<dbReference type="PROSITE" id="PS00455">
    <property type="entry name" value="AMP_BINDING"/>
    <property type="match status" value="3"/>
</dbReference>
<dbReference type="Pfam" id="PF00698">
    <property type="entry name" value="Acyl_transf_1"/>
    <property type="match status" value="1"/>
</dbReference>
<dbReference type="SUPFAM" id="SSF52151">
    <property type="entry name" value="FabD/lysophospholipase-like"/>
    <property type="match status" value="1"/>
</dbReference>
<keyword evidence="4" id="KW-0436">Ligase</keyword>
<evidence type="ECO:0000256" key="8">
    <source>
        <dbReference type="ARBA" id="ARBA00029454"/>
    </source>
</evidence>
<comment type="caution">
    <text evidence="12">The sequence shown here is derived from an EMBL/GenBank/DDBJ whole genome shotgun (WGS) entry which is preliminary data.</text>
</comment>
<feature type="domain" description="Ketosynthase family 3 (KS3)" evidence="11">
    <location>
        <begin position="33"/>
        <end position="400"/>
    </location>
</feature>
<evidence type="ECO:0000259" key="11">
    <source>
        <dbReference type="PROSITE" id="PS52004"/>
    </source>
</evidence>
<dbReference type="InterPro" id="IPR001227">
    <property type="entry name" value="Ac_transferase_dom_sf"/>
</dbReference>
<dbReference type="Gene3D" id="1.10.1200.10">
    <property type="entry name" value="ACP-like"/>
    <property type="match status" value="3"/>
</dbReference>
<dbReference type="GO" id="GO:0043041">
    <property type="term" value="P:amino acid activation for nonribosomal peptide biosynthetic process"/>
    <property type="evidence" value="ECO:0007669"/>
    <property type="project" value="TreeGrafter"/>
</dbReference>
<dbReference type="SUPFAM" id="SSF55048">
    <property type="entry name" value="Probable ACP-binding domain of malonyl-CoA ACP transacylase"/>
    <property type="match status" value="1"/>
</dbReference>
<proteinExistence type="inferred from homology"/>
<dbReference type="InterPro" id="IPR042099">
    <property type="entry name" value="ANL_N_sf"/>
</dbReference>
<dbReference type="Gene3D" id="3.40.47.10">
    <property type="match status" value="2"/>
</dbReference>
<dbReference type="Gene3D" id="3.30.559.30">
    <property type="entry name" value="Nonribosomal peptide synthetase, condensation domain"/>
    <property type="match status" value="3"/>
</dbReference>
<dbReference type="Gene3D" id="3.30.559.10">
    <property type="entry name" value="Chloramphenicol acetyltransferase-like domain"/>
    <property type="match status" value="3"/>
</dbReference>
<dbReference type="SUPFAM" id="SSF56801">
    <property type="entry name" value="Acetyl-CoA synthetase-like"/>
    <property type="match status" value="3"/>
</dbReference>
<evidence type="ECO:0000256" key="9">
    <source>
        <dbReference type="SAM" id="MobiDB-lite"/>
    </source>
</evidence>
<dbReference type="InterPro" id="IPR009081">
    <property type="entry name" value="PP-bd_ACP"/>
</dbReference>
<feature type="region of interest" description="Disordered" evidence="9">
    <location>
        <begin position="66"/>
        <end position="86"/>
    </location>
</feature>
<dbReference type="SMART" id="SM00825">
    <property type="entry name" value="PKS_KS"/>
    <property type="match status" value="1"/>
</dbReference>
<dbReference type="NCBIfam" id="TIGR01733">
    <property type="entry name" value="AA-adenyl-dom"/>
    <property type="match status" value="2"/>
</dbReference>
<evidence type="ECO:0000256" key="3">
    <source>
        <dbReference type="ARBA" id="ARBA00022553"/>
    </source>
</evidence>
<comment type="pathway">
    <text evidence="1">Secondary metabolite biosynthesis.</text>
</comment>
<dbReference type="RefSeq" id="XP_056030780.1">
    <property type="nucleotide sequence ID" value="XM_056169888.1"/>
</dbReference>
<dbReference type="Gene3D" id="3.30.300.30">
    <property type="match status" value="2"/>
</dbReference>
<dbReference type="InterPro" id="IPR014031">
    <property type="entry name" value="Ketoacyl_synth_C"/>
</dbReference>
<dbReference type="FunFam" id="1.10.1200.10:FF:000005">
    <property type="entry name" value="Nonribosomal peptide synthetase 1"/>
    <property type="match status" value="1"/>
</dbReference>
<dbReference type="FunFam" id="3.30.559.30:FF:000003">
    <property type="entry name" value="Nonribosomal peptide synthase SidD"/>
    <property type="match status" value="3"/>
</dbReference>
<gene>
    <name evidence="12" type="ORF">T069G_02678</name>
</gene>
<dbReference type="InterPro" id="IPR020841">
    <property type="entry name" value="PKS_Beta-ketoAc_synthase_dom"/>
</dbReference>
<dbReference type="InterPro" id="IPR016036">
    <property type="entry name" value="Malonyl_transacylase_ACP-bd"/>
</dbReference>
<dbReference type="InterPro" id="IPR036736">
    <property type="entry name" value="ACP-like_sf"/>
</dbReference>
<dbReference type="InterPro" id="IPR001242">
    <property type="entry name" value="Condensation_dom"/>
</dbReference>
<dbReference type="SUPFAM" id="SSF52777">
    <property type="entry name" value="CoA-dependent acyltransferases"/>
    <property type="match status" value="6"/>
</dbReference>
<dbReference type="GO" id="GO:0005737">
    <property type="term" value="C:cytoplasm"/>
    <property type="evidence" value="ECO:0007669"/>
    <property type="project" value="TreeGrafter"/>
</dbReference>
<evidence type="ECO:0000256" key="4">
    <source>
        <dbReference type="ARBA" id="ARBA00022598"/>
    </source>
</evidence>
<dbReference type="GO" id="GO:0016746">
    <property type="term" value="F:acyltransferase activity"/>
    <property type="evidence" value="ECO:0007669"/>
    <property type="project" value="InterPro"/>
</dbReference>
<dbReference type="InterPro" id="IPR016039">
    <property type="entry name" value="Thiolase-like"/>
</dbReference>
<dbReference type="GO" id="GO:0016874">
    <property type="term" value="F:ligase activity"/>
    <property type="evidence" value="ECO:0007669"/>
    <property type="project" value="UniProtKB-KW"/>
</dbReference>
<dbReference type="Gene3D" id="3.40.50.12780">
    <property type="entry name" value="N-terminal domain of ligase-like"/>
    <property type="match status" value="3"/>
</dbReference>
<dbReference type="Pfam" id="PF00550">
    <property type="entry name" value="PP-binding"/>
    <property type="match status" value="3"/>
</dbReference>
<feature type="domain" description="Carrier" evidence="10">
    <location>
        <begin position="884"/>
        <end position="964"/>
    </location>
</feature>
<dbReference type="FunFam" id="3.40.50.12780:FF:000014">
    <property type="entry name" value="Nonribosomal peptide synthetase 1"/>
    <property type="match status" value="1"/>
</dbReference>
<feature type="region of interest" description="Disordered" evidence="9">
    <location>
        <begin position="1"/>
        <end position="26"/>
    </location>
</feature>
<dbReference type="GO" id="GO:0031177">
    <property type="term" value="F:phosphopantetheine binding"/>
    <property type="evidence" value="ECO:0007669"/>
    <property type="project" value="InterPro"/>
</dbReference>
<dbReference type="InterPro" id="IPR020845">
    <property type="entry name" value="AMP-binding_CS"/>
</dbReference>
<feature type="domain" description="Carrier" evidence="10">
    <location>
        <begin position="3076"/>
        <end position="3152"/>
    </location>
</feature>
<dbReference type="PANTHER" id="PTHR45527">
    <property type="entry name" value="NONRIBOSOMAL PEPTIDE SYNTHETASE"/>
    <property type="match status" value="1"/>
</dbReference>
<keyword evidence="3" id="KW-0597">Phosphoprotein</keyword>
<dbReference type="Pfam" id="PF00501">
    <property type="entry name" value="AMP-binding"/>
    <property type="match status" value="3"/>
</dbReference>
<dbReference type="FunFam" id="3.40.50.980:FF:000001">
    <property type="entry name" value="Non-ribosomal peptide synthetase"/>
    <property type="match status" value="2"/>
</dbReference>
<dbReference type="Proteomes" id="UP001140511">
    <property type="component" value="Unassembled WGS sequence"/>
</dbReference>
<organism evidence="12 13">
    <name type="scientific">Trichoderma breve</name>
    <dbReference type="NCBI Taxonomy" id="2034170"/>
    <lineage>
        <taxon>Eukaryota</taxon>
        <taxon>Fungi</taxon>
        <taxon>Dikarya</taxon>
        <taxon>Ascomycota</taxon>
        <taxon>Pezizomycotina</taxon>
        <taxon>Sordariomycetes</taxon>
        <taxon>Hypocreomycetidae</taxon>
        <taxon>Hypocreales</taxon>
        <taxon>Hypocreaceae</taxon>
        <taxon>Trichoderma</taxon>
    </lineage>
</organism>
<name>A0A9W9E894_9HYPO</name>
<dbReference type="InterPro" id="IPR010071">
    <property type="entry name" value="AA_adenyl_dom"/>
</dbReference>
<dbReference type="FunFam" id="3.30.300.30:FF:000015">
    <property type="entry name" value="Nonribosomal peptide synthase SidD"/>
    <property type="match status" value="2"/>
</dbReference>
<dbReference type="InterPro" id="IPR023213">
    <property type="entry name" value="CAT-like_dom_sf"/>
</dbReference>
<dbReference type="GO" id="GO:0044550">
    <property type="term" value="P:secondary metabolite biosynthetic process"/>
    <property type="evidence" value="ECO:0007669"/>
    <property type="project" value="TreeGrafter"/>
</dbReference>
<dbReference type="InterPro" id="IPR020806">
    <property type="entry name" value="PKS_PP-bd"/>
</dbReference>
<dbReference type="EMBL" id="JAOPEN010000002">
    <property type="protein sequence ID" value="KAJ4861724.1"/>
    <property type="molecule type" value="Genomic_DNA"/>
</dbReference>
<dbReference type="CDD" id="cd05918">
    <property type="entry name" value="A_NRPS_SidN3_like"/>
    <property type="match status" value="2"/>
</dbReference>
<dbReference type="SUPFAM" id="SSF47336">
    <property type="entry name" value="ACP-like"/>
    <property type="match status" value="3"/>
</dbReference>
<dbReference type="PANTHER" id="PTHR45527:SF1">
    <property type="entry name" value="FATTY ACID SYNTHASE"/>
    <property type="match status" value="1"/>
</dbReference>
<dbReference type="InterPro" id="IPR045851">
    <property type="entry name" value="AMP-bd_C_sf"/>
</dbReference>
<keyword evidence="2" id="KW-0596">Phosphopantetheine</keyword>
<dbReference type="SMART" id="SM00827">
    <property type="entry name" value="PKS_AT"/>
    <property type="match status" value="1"/>
</dbReference>
<dbReference type="Pfam" id="PF02801">
    <property type="entry name" value="Ketoacyl-synt_C"/>
    <property type="match status" value="1"/>
</dbReference>
<dbReference type="InterPro" id="IPR014030">
    <property type="entry name" value="Ketoacyl_synth_N"/>
</dbReference>
<dbReference type="GeneID" id="80864576"/>
<accession>A0A9W9E894</accession>
<dbReference type="SMART" id="SM00823">
    <property type="entry name" value="PKS_PP"/>
    <property type="match status" value="2"/>
</dbReference>
<dbReference type="PROSITE" id="PS50075">
    <property type="entry name" value="CARRIER"/>
    <property type="match status" value="3"/>
</dbReference>
<dbReference type="Pfam" id="PF00668">
    <property type="entry name" value="Condensation"/>
    <property type="match status" value="3"/>
</dbReference>
<dbReference type="InterPro" id="IPR016035">
    <property type="entry name" value="Acyl_Trfase/lysoPLipase"/>
</dbReference>
<evidence type="ECO:0000256" key="1">
    <source>
        <dbReference type="ARBA" id="ARBA00005179"/>
    </source>
</evidence>
<comment type="similarity">
    <text evidence="7">In the C-terminal section; belongs to the NRP synthetase family.</text>
</comment>
<evidence type="ECO:0000259" key="10">
    <source>
        <dbReference type="PROSITE" id="PS50075"/>
    </source>
</evidence>
<sequence length="3974" mass="439608">MSGIKSSAEEAGAGGSINGSINSSKSQNGTANQFHIAICGVGMRLSGGIRSTEEFWDLLAGDAEARGSAPGAQNEGRDVHGSRLSEGHNSVDASLFTTTEGPADFGPYGQKLLEVTRECLEDACEVSYRGKDAPVACYLAMPSNEESESNNVRHTSIADYVSKQYDFQGPSVMIENADPSASLLALHEACIAIKNSDAKAALVAGINLMTAADADEDNAEREAVVAVFIKPMNDAIRDGNPIQAVICATNTCDGHEFQEAVNSGESIYADMIREAYDAAGLDPRDTAVIECYDAGFAGNQVELSALERVFGESDASLCSSCHAIGDSKSASGLISLIKAMISIKHQTILPSIPAAANGQSQNRKLSAFAKPREFPSGRAERISISYLGTANSGAHVILESYRNNDSSAKKNRSRTELVLFSASNATSLNQQIQLHHDFVKAYPQLVPDVAFTRALRREAFNHRAFSLLGVDGECLSTANPAKCPAEPPSITMVFSGQGAQWAGMGKELFQLDGFRDDIKNMDNILRQLKTPPSWTIEEEIQRSSTDPLCRIHSVETACTLSTALQIALFHQFERIGATPEAVVGHSSGEIAAAYATGFLTLKGAIVTAYYYGYAAAMSTFDGTMAVTGLSAEDTKEFLREGVVVACENSPMSTTISGDRDVMEEVMTLIKMSRPQVTTRKLHVGTAFHSHHMESISFELLGLLEAERIALPEQRTRKAILVSSVNSSILNAAKDLGPKYWVNNLISPVRFSSAVLSLLETTPQHNLFLEIGPHSTLSGPLSQICSANSVPCNYISSQFREKDCLASFLSAIGRLWQYSVALKYDPLFTGKAISGLPQYPWNYSNHDDSGLLDTNEVPFPAKDRRTQIITRATLMTTASLPAEETPKTELELILRALWADVLRNVLQIRIQDIRRRHNFFFLGGDSLTMTELATTAYRHGISLSPIDIMENPELAQMAAVASIDDAEQLGYAKPFSLIPQDSMDEIKTEMQKQCNLDVGTIEDIYPCTTLQEGFMALGLKQPGSYIHRQVYKLMPHVDIDHFMASWDAVIRLCGSLRSRIALVNSEALQAIVTTDTTWEAPVSNTDVNTYLNETRSVPMSYGDRLSRNTLLHQENGDTYFIWIVHHAVFDGLSMKIVLDALQRSYLSTNYSIEALPPYSNFIRYVGSLDYDHSREYWRKELEGAQRSQFPAASITAKSQDCVMKKSIPFQNPKAAITTATILRATWALLLAQYCGNDDVCFGMTLSGRQAPVPGLNEIPGPMIATVPVRIQIDREMRVSEFLQHIQSHASKMVAHEQFGLQNISKLGQSAREACDFANLLVIQPMQHLSSAAYSSSDSILQQGIEEKAISEEAMRNYFNYPLVLQTRVGDDAIELEFTYYNDVLTEGQLEALCYHFEHVTQQLLEQDDVPLKSITVSGPWDLQRALGCNSEEPDIISSCLHQIIEDHALKRPDAMAVHASDLTLTYSQLNLAADRLSSYLVDNCAVQARDLIHVCFEKSAWFFVSILAINKAGAAWVPLDPSHPLQRHKKVVMQTKAKLALASPTNTTLCADLVENVVEVSATLDEMLIKRRQGNKNPRTVSPSDACYVLFTSGSTGTPKGFVMQHRALCTSQTAATKRLRMTSDVKVLQFASYVFDMSIGETVGPWIAGACICVPSEEVRMNGLAEYIRTMKINWVYSTPSFSRTLNPDDIPDVELLLLAGEAVSRDILETWVGKVRLINGWGPAETCVFSTLHEYGSLDDSPLTIGRPVGGFCWLVDPENPHRLAPFGTVGEVVIQGPTLLREYLADPAKTESTTVKPLPSWVPNSNLDHWNRFYKSGDLCKYNPDGTIAFVTRKDTQIKIRGLRVELGEVEHQIKACLDGVQQLMVDKIDTEAGSSLIAFFCFSTETRMVPTADTAADGDAAMFLPVTSQLKSQIVGLIGHLSVNLPRYMIPSLFVPCRYMPSITSTKLDRRTLKHHFEKLDSESLSTYSLVDTVKNPPETATESKLQAIWAKRLNMPLESIGRDDSFLQIGGDSIAVIHFVADARQAGISLTVKDVFDDPRLWKVAAAADKTNGESNMISRVEPFDLVKQYQTDLAMRAELLTQCGLASWDLVEDAFPCTKLQEGLMALTAKQPGAYVAKMVFKVARNADIDHLKASWDHTVALCSNLRTRIVQLSSMVSLQVIVKEPVQWESTDNQNMDDFLRSASNIHMSHGSPLSRLALVNDDNGDRYFAFITHHSVFDGWSLALVIKTFHSIYFNTAVPPLGSYSSFVQYTLQLDLTSSEKYWKTQLSGARRALFPLPRDDFIITNSERKMGICAREITVPKSTNGAITTATYLRAAWAILLARYCSIDDVCFGASVSGRNAPLAGVENVLGLVVATLPIRIRLNPDQLLSEFLGDVQRQSTEMVMHEQFGLQNIAKLSSDAKDACSFTSLMVVQPKEITGGLDADEAILVSTRAEQRLAWRSMEDYYNYPLNLQCHLGHDSIELEFVYDANVISESQVIALTHQLDHITQQLVSLGREKLLRDVAIAGPWDFQQSMKWNDHEVMIEEHCMHDIISKQAKSCPNDEALYSSEGSLSYAALERLSDLVAYQLLQYNVQPETIVPFCMEKSIWAVIAMIGILKAGGAFMPLDPSHPESRRLALIQEVNAKVIITSPSTAPSCEGMAQHTIQVSSSLLTQAPKTTKSYRELSSYKKPEPHNAAYVLYTSGSTGKPKGLVMPHDAICTSLLRHPEKFSMNKSTRVFQFAAYVFDVCILDIFGSLFLGATVCVPTETERVGNASRFMTEARATWTMLTPSFVRTLDPDTLPTLQTLCLGGEASTRDILSKWHGRVEIINAYGPAEACVDVAGHVFKSRDDSPTNIGRPFAHTLWIVEPGNHNRLAPIGCIGELVIEGHAIARGYINNEEKTKESFIDDLEWLPSVISSGRPRVYKSGDLARFNPDGTIEFFGRRDTQVKIRGQRLELGEIEYNIKAKLANVQHTVVDLIEREAGKMIIAFITFKNHLCNTITDIADPYGNFIKDEKLISAFQDLILELRRVLPSYMIPSIIFPLRELPYTASNKIDRRTLRELATNMPREMLSEFSIAGQDKVSPTTEMEFKLQSLWARVLNINAEEISKFDSFLEIGGDSISAIYLSNLAAKENIRLPISSIFRDSQLASMAASMIIGHELTTDVQPFSMIEETRGESLTTAIRRQCQLSREQDLEDLYPCTPLQEGLMALTATRPGSYIAKRVYKLVETIDLDRFKKSWEQTIRSCSNLRTRIVLDGDAPLQAVVSDDTCWDQTDAQNLDAYMDEIENIDMTYGSRLSRHAIISTSNGPTYFVWVAHHAIFDAWTMQINMDVLQRSYAQDSLPTLRPFANFVQYVSQLDQDAAMDYWTEELEGAQRASFPPPKLVTESETAAQGIQIMKRKIAVPSQTNSFITMASVLRGAWALILSLYSETDDICFGTTMSGRQAPVQDLIDMAGPTIATVPVRVRLDRTQRVSEYLQNLQTQATEMVAYEQFGLQNISKLSASAKDATDFTSLFVVQSSQRQHAESHDGKLFTSDSNDETRIEAWLESFFNYPLTVECDLIDNHAILTLYYDGDILSDHQLQGLCNQFEQIIEQLNSQYEEPLNTLSMTSQWDIDFARAANPNAPNVVDTCIHTLIEERTKISPDSAAVCSWDADFTYSELDENANRLAHHLMNVLKVKIGDLVMVCFDKSAWYIVAILAINKIGAAWVPIDPSHPTERHQSIVKQTRSTLALCTPSNSLKCSRLVAEVVEVNAEFISKLRGSETYASKPDVKVSPDDVSYIIFTSGSTGVPKGVVIQHRAICSSQVSLSQRLGMHDGVRMLQFSSFVFDASVFEILCPLVSGACVCIPSWDMQLNTLAAFIRDTNVTWAILTPSLANVISPQDVPCLEFLALGGEAPSKEVFNTWFGKVRLFNAWGPTEAAIIAAIQEVQSTDLSHLTIGRPICGNCWIVDPEDPTKLAPVGAVEPETWPFTTLTVL</sequence>
<dbReference type="Pfam" id="PF00109">
    <property type="entry name" value="ketoacyl-synt"/>
    <property type="match status" value="1"/>
</dbReference>
<evidence type="ECO:0000256" key="7">
    <source>
        <dbReference type="ARBA" id="ARBA00029443"/>
    </source>
</evidence>
<keyword evidence="6" id="KW-0677">Repeat</keyword>
<dbReference type="CDD" id="cd19545">
    <property type="entry name" value="FUM14_C_NRPS-like"/>
    <property type="match status" value="3"/>
</dbReference>
<keyword evidence="5" id="KW-0808">Transferase</keyword>
<feature type="domain" description="Carrier" evidence="10">
    <location>
        <begin position="1980"/>
        <end position="2056"/>
    </location>
</feature>
<evidence type="ECO:0000256" key="6">
    <source>
        <dbReference type="ARBA" id="ARBA00022737"/>
    </source>
</evidence>
<dbReference type="SUPFAM" id="SSF53901">
    <property type="entry name" value="Thiolase-like"/>
    <property type="match status" value="1"/>
</dbReference>
<keyword evidence="13" id="KW-1185">Reference proteome</keyword>
<evidence type="ECO:0000313" key="12">
    <source>
        <dbReference type="EMBL" id="KAJ4861724.1"/>
    </source>
</evidence>
<dbReference type="CDD" id="cd00833">
    <property type="entry name" value="PKS"/>
    <property type="match status" value="1"/>
</dbReference>
<dbReference type="Gene3D" id="3.40.366.10">
    <property type="entry name" value="Malonyl-Coenzyme A Acyl Carrier Protein, domain 2"/>
    <property type="match status" value="1"/>
</dbReference>
<evidence type="ECO:0000256" key="2">
    <source>
        <dbReference type="ARBA" id="ARBA00022450"/>
    </source>
</evidence>
<dbReference type="NCBIfam" id="NF003417">
    <property type="entry name" value="PRK04813.1"/>
    <property type="match status" value="3"/>
</dbReference>
<comment type="similarity">
    <text evidence="8">Belongs to the NRP synthetase family.</text>
</comment>